<evidence type="ECO:0000256" key="1">
    <source>
        <dbReference type="ARBA" id="ARBA00022679"/>
    </source>
</evidence>
<dbReference type="PANTHER" id="PTHR48207">
    <property type="entry name" value="SUCCINATE--HYDROXYMETHYLGLUTARATE COA-TRANSFERASE"/>
    <property type="match status" value="1"/>
</dbReference>
<dbReference type="Gene3D" id="3.40.50.10540">
    <property type="entry name" value="Crotonobetainyl-coa:carnitine coa-transferase, domain 1"/>
    <property type="match status" value="1"/>
</dbReference>
<gene>
    <name evidence="2" type="ORF">N0B31_20635</name>
</gene>
<accession>A0A9E7R2E6</accession>
<dbReference type="InterPro" id="IPR023606">
    <property type="entry name" value="CoA-Trfase_III_dom_1_sf"/>
</dbReference>
<evidence type="ECO:0000313" key="3">
    <source>
        <dbReference type="Proteomes" id="UP001057580"/>
    </source>
</evidence>
<sequence>MTTKPLADVSVLELSTMIAGPYAGQLLGDLGADVVKLERPETGELARSLEPRVGGAAGESFYYLTANRNKRSLALDVTTDEGRELFLELVEAADVVLENFPPTFTDRYDIGYETAREHNEQIVYCSISAYGETGPYREFPGIDTTVQALGGAMSMTRDGDSGPMRSGVPMNDVFAALYAVQGILTALYARDRTGEGEFVDVSLLDAGLAGLTTRATYSFATGEPYPPFGRRHNYFAPEGVYEVADGAVQLSVVTDRHWRAFCEAVDAPALAADERFAEVNERVANREALEAELTAVLERWDASDLVAALREAGVPAAPINDTVSVWDDPQVEARQMRRTLDHPTAGEVETLGFPVKYERAEPSVDRHPPRLGEHSRAVLEEVGLDDTAIERLVAAGVVGELDEA</sequence>
<name>A0A9E7R2E6_9EURY</name>
<reference evidence="2" key="1">
    <citation type="submission" date="2022-09" db="EMBL/GenBank/DDBJ databases">
        <title>Diverse halophilic archaea isolated from saline environments.</title>
        <authorList>
            <person name="Cui H.-L."/>
        </authorList>
    </citation>
    <scope>NUCLEOTIDE SEQUENCE</scope>
    <source>
        <strain evidence="2">ZS-35-S2</strain>
    </source>
</reference>
<dbReference type="PANTHER" id="PTHR48207:SF3">
    <property type="entry name" value="SUCCINATE--HYDROXYMETHYLGLUTARATE COA-TRANSFERASE"/>
    <property type="match status" value="1"/>
</dbReference>
<keyword evidence="1 2" id="KW-0808">Transferase</keyword>
<dbReference type="AlphaFoldDB" id="A0A9E7R2E6"/>
<keyword evidence="3" id="KW-1185">Reference proteome</keyword>
<dbReference type="EMBL" id="CP104003">
    <property type="protein sequence ID" value="UWM54515.1"/>
    <property type="molecule type" value="Genomic_DNA"/>
</dbReference>
<dbReference type="Pfam" id="PF02515">
    <property type="entry name" value="CoA_transf_3"/>
    <property type="match status" value="1"/>
</dbReference>
<protein>
    <submittedName>
        <fullName evidence="2">CoA transferase</fullName>
    </submittedName>
</protein>
<dbReference type="GO" id="GO:0008410">
    <property type="term" value="F:CoA-transferase activity"/>
    <property type="evidence" value="ECO:0007669"/>
    <property type="project" value="TreeGrafter"/>
</dbReference>
<dbReference type="RefSeq" id="WP_260593535.1">
    <property type="nucleotide sequence ID" value="NZ_CP104003.1"/>
</dbReference>
<organism evidence="2 3">
    <name type="scientific">Salinirubellus salinus</name>
    <dbReference type="NCBI Taxonomy" id="1364945"/>
    <lineage>
        <taxon>Archaea</taxon>
        <taxon>Methanobacteriati</taxon>
        <taxon>Methanobacteriota</taxon>
        <taxon>Stenosarchaea group</taxon>
        <taxon>Halobacteria</taxon>
        <taxon>Halobacteriales</taxon>
        <taxon>Natronomonadaceae</taxon>
        <taxon>Salinirubellus</taxon>
    </lineage>
</organism>
<dbReference type="SUPFAM" id="SSF89796">
    <property type="entry name" value="CoA-transferase family III (CaiB/BaiF)"/>
    <property type="match status" value="1"/>
</dbReference>
<evidence type="ECO:0000313" key="2">
    <source>
        <dbReference type="EMBL" id="UWM54515.1"/>
    </source>
</evidence>
<dbReference type="InterPro" id="IPR044855">
    <property type="entry name" value="CoA-Trfase_III_dom3_sf"/>
</dbReference>
<dbReference type="InterPro" id="IPR003673">
    <property type="entry name" value="CoA-Trfase_fam_III"/>
</dbReference>
<dbReference type="InterPro" id="IPR050483">
    <property type="entry name" value="CoA-transferase_III_domain"/>
</dbReference>
<dbReference type="GeneID" id="74944883"/>
<dbReference type="Proteomes" id="UP001057580">
    <property type="component" value="Chromosome"/>
</dbReference>
<dbReference type="KEGG" id="ssai:N0B31_20635"/>
<proteinExistence type="predicted"/>
<dbReference type="Gene3D" id="3.30.1540.10">
    <property type="entry name" value="formyl-coa transferase, domain 3"/>
    <property type="match status" value="1"/>
</dbReference>